<proteinExistence type="inferred from homology"/>
<dbReference type="FunFam" id="3.40.50.300:FF:000362">
    <property type="entry name" value="Dynein, axonemal, heavy chain 6"/>
    <property type="match status" value="1"/>
</dbReference>
<keyword evidence="9" id="KW-0969">Cilium</keyword>
<dbReference type="FunFam" id="1.20.1270.280:FF:000001">
    <property type="entry name" value="dynein heavy chain 7, axonemal"/>
    <property type="match status" value="1"/>
</dbReference>
<keyword evidence="7" id="KW-0243">Dynein</keyword>
<dbReference type="RefSeq" id="XP_011505655.1">
    <property type="nucleotide sequence ID" value="XM_011507353.1"/>
</dbReference>
<dbReference type="GO" id="GO:0008569">
    <property type="term" value="F:minus-end-directed microtubule motor activity"/>
    <property type="evidence" value="ECO:0007669"/>
    <property type="project" value="InterPro"/>
</dbReference>
<dbReference type="InterPro" id="IPR042219">
    <property type="entry name" value="AAA_lid_11_sf"/>
</dbReference>
<dbReference type="Proteomes" id="UP000695007">
    <property type="component" value="Unplaced"/>
</dbReference>
<dbReference type="GeneID" id="105368350"/>
<evidence type="ECO:0000256" key="1">
    <source>
        <dbReference type="ARBA" id="ARBA00004430"/>
    </source>
</evidence>
<dbReference type="GO" id="GO:0005524">
    <property type="term" value="F:ATP binding"/>
    <property type="evidence" value="ECO:0007669"/>
    <property type="project" value="UniProtKB-KW"/>
</dbReference>
<keyword evidence="5" id="KW-0547">Nucleotide-binding</keyword>
<dbReference type="AlphaFoldDB" id="A0AAJ6YWJ0"/>
<evidence type="ECO:0000259" key="13">
    <source>
        <dbReference type="Pfam" id="PF03028"/>
    </source>
</evidence>
<dbReference type="PANTHER" id="PTHR22878:SF70">
    <property type="entry name" value="DYNEIN HEAVY CHAIN 2, AXONEMAL"/>
    <property type="match status" value="1"/>
</dbReference>
<evidence type="ECO:0000259" key="14">
    <source>
        <dbReference type="Pfam" id="PF18198"/>
    </source>
</evidence>
<feature type="domain" description="Dynein heavy chain C-terminal" evidence="15">
    <location>
        <begin position="504"/>
        <end position="801"/>
    </location>
</feature>
<evidence type="ECO:0000313" key="16">
    <source>
        <dbReference type="Proteomes" id="UP000695007"/>
    </source>
</evidence>
<dbReference type="GO" id="GO:0045505">
    <property type="term" value="F:dynein intermediate chain binding"/>
    <property type="evidence" value="ECO:0007669"/>
    <property type="project" value="InterPro"/>
</dbReference>
<dbReference type="InterPro" id="IPR043160">
    <property type="entry name" value="Dynein_C_barrel"/>
</dbReference>
<evidence type="ECO:0000256" key="4">
    <source>
        <dbReference type="ARBA" id="ARBA00022701"/>
    </source>
</evidence>
<dbReference type="FunFam" id="1.10.8.720:FF:000001">
    <property type="entry name" value="dynein heavy chain 7, axonemal"/>
    <property type="match status" value="1"/>
</dbReference>
<evidence type="ECO:0000256" key="2">
    <source>
        <dbReference type="ARBA" id="ARBA00008887"/>
    </source>
</evidence>
<evidence type="ECO:0000256" key="3">
    <source>
        <dbReference type="ARBA" id="ARBA00022490"/>
    </source>
</evidence>
<dbReference type="Gene3D" id="3.10.490.20">
    <property type="match status" value="1"/>
</dbReference>
<keyword evidence="11" id="KW-0206">Cytoskeleton</keyword>
<protein>
    <submittedName>
        <fullName evidence="17">Dynein heavy chain 12, axonemal-like</fullName>
    </submittedName>
</protein>
<keyword evidence="6" id="KW-0067">ATP-binding</keyword>
<evidence type="ECO:0000256" key="10">
    <source>
        <dbReference type="ARBA" id="ARBA00023175"/>
    </source>
</evidence>
<dbReference type="GO" id="GO:0007018">
    <property type="term" value="P:microtubule-based movement"/>
    <property type="evidence" value="ECO:0007669"/>
    <property type="project" value="InterPro"/>
</dbReference>
<accession>A0AAJ6YWJ0</accession>
<dbReference type="FunFam" id="3.10.490.20:FF:000001">
    <property type="entry name" value="dynein heavy chain 7, axonemal"/>
    <property type="match status" value="1"/>
</dbReference>
<sequence length="805" mass="92823">MYQYSLSWFINLYVLSIETANKSNILKKRLDYLRETFTYNLYQNVCRSLFEKDKILYSFILCTTILLANNEISRDEMNFFLTGGLVLKSSSVANPEPNWLADKAWEEIKRSANLPTFASLMDDFMEPASVSKWKSFYDSINPEETKLPKPWEQHLSNFQHLIIMRMIRPDKVIPKVMIFVQKSMDSRFVTPPAFDISRSYADSNCLLPLIFILSPGSDPMSALSKFADLSNYSSRFFSISLGQGQGPIAQNLIRESQKDGSWVCLQNCHLAISWMSELEKICENLDYSNTVKNFRLWLTSYPSDKFPITVLQNGIKMTNEPPTGLGQNLMRSYISEPVKDPEFYTGCPGKEKSFTRLLYGLCFFHAVIQERRNYGAQGWNIQYGFNESDFQISAKQLQNFINEYDDVPFKAILYLTGECNYGGRVTDERDRRCLNTILDDFYNPNVIKNPKYTFAINEPKYSLPKKYDYVDYIKQIEMIPTHPPPELLGLNMNAGITRDLEISKMFFDSLNKMEGGMSIGDLTRQDEILLSKKNDIYDRLPEDFNIEEALELFPASYSESMNTVLIQELQRFNILLQEIRTSMIMLEQAVKGMIVMTPDLEILAAHIISGKIPPSWRKASAYPSLKPLASFVNDFLERLAFFREWLTVGKPTIFWISGFSFAHAFLTGAMQNYARKYKISIDLIDFDFKVLPTYKADTPPENGVYVRGMFLSGARWDINNMYLVEAKPKILNEPMPIIWFIPTKRSDIQVKERYACPLYITSERFGTLKTTGHSTNYVLTILLDTNISSSHWIKRGVALLCQLDD</sequence>
<keyword evidence="12" id="KW-0966">Cell projection</keyword>
<dbReference type="InterPro" id="IPR027417">
    <property type="entry name" value="P-loop_NTPase"/>
</dbReference>
<dbReference type="Gene3D" id="1.10.8.1220">
    <property type="match status" value="1"/>
</dbReference>
<dbReference type="PANTHER" id="PTHR22878">
    <property type="entry name" value="DYNEIN HEAVY CHAIN 6, AXONEMAL-LIKE-RELATED"/>
    <property type="match status" value="1"/>
</dbReference>
<dbReference type="Pfam" id="PF03028">
    <property type="entry name" value="Dynein_heavy"/>
    <property type="match status" value="1"/>
</dbReference>
<organism evidence="16 17">
    <name type="scientific">Ceratosolen solmsi marchali</name>
    <dbReference type="NCBI Taxonomy" id="326594"/>
    <lineage>
        <taxon>Eukaryota</taxon>
        <taxon>Metazoa</taxon>
        <taxon>Ecdysozoa</taxon>
        <taxon>Arthropoda</taxon>
        <taxon>Hexapoda</taxon>
        <taxon>Insecta</taxon>
        <taxon>Pterygota</taxon>
        <taxon>Neoptera</taxon>
        <taxon>Endopterygota</taxon>
        <taxon>Hymenoptera</taxon>
        <taxon>Apocrita</taxon>
        <taxon>Proctotrupomorpha</taxon>
        <taxon>Chalcidoidea</taxon>
        <taxon>Agaonidae</taxon>
        <taxon>Agaoninae</taxon>
        <taxon>Ceratosolen</taxon>
    </lineage>
</organism>
<evidence type="ECO:0000256" key="11">
    <source>
        <dbReference type="ARBA" id="ARBA00023212"/>
    </source>
</evidence>
<dbReference type="KEGG" id="csol:105368350"/>
<evidence type="ECO:0000256" key="9">
    <source>
        <dbReference type="ARBA" id="ARBA00023069"/>
    </source>
</evidence>
<evidence type="ECO:0000256" key="7">
    <source>
        <dbReference type="ARBA" id="ARBA00023017"/>
    </source>
</evidence>
<keyword evidence="4" id="KW-0493">Microtubule</keyword>
<dbReference type="Pfam" id="PF18198">
    <property type="entry name" value="AAA_lid_11"/>
    <property type="match status" value="1"/>
</dbReference>
<evidence type="ECO:0000256" key="8">
    <source>
        <dbReference type="ARBA" id="ARBA00023054"/>
    </source>
</evidence>
<keyword evidence="8" id="KW-0175">Coiled coil</keyword>
<dbReference type="GO" id="GO:0051959">
    <property type="term" value="F:dynein light intermediate chain binding"/>
    <property type="evidence" value="ECO:0007669"/>
    <property type="project" value="InterPro"/>
</dbReference>
<comment type="similarity">
    <text evidence="2">Belongs to the dynein heavy chain family.</text>
</comment>
<evidence type="ECO:0000256" key="6">
    <source>
        <dbReference type="ARBA" id="ARBA00022840"/>
    </source>
</evidence>
<dbReference type="Gene3D" id="1.10.8.720">
    <property type="entry name" value="Region D6 of dynein motor"/>
    <property type="match status" value="1"/>
</dbReference>
<dbReference type="FunFam" id="1.10.8.1220:FF:000001">
    <property type="entry name" value="Dynein axonemal heavy chain 5"/>
    <property type="match status" value="1"/>
</dbReference>
<feature type="domain" description="Dynein heavy chain region D6 P-loop" evidence="13">
    <location>
        <begin position="205"/>
        <end position="318"/>
    </location>
</feature>
<dbReference type="Gene3D" id="3.40.50.300">
    <property type="entry name" value="P-loop containing nucleotide triphosphate hydrolases"/>
    <property type="match status" value="1"/>
</dbReference>
<dbReference type="InterPro" id="IPR041658">
    <property type="entry name" value="AAA_lid_11"/>
</dbReference>
<feature type="domain" description="Dynein heavy chain AAA lid" evidence="14">
    <location>
        <begin position="354"/>
        <end position="494"/>
    </location>
</feature>
<name>A0AAJ6YWJ0_9HYME</name>
<evidence type="ECO:0000313" key="17">
    <source>
        <dbReference type="RefSeq" id="XP_011505655.1"/>
    </source>
</evidence>
<comment type="subcellular location">
    <subcellularLocation>
        <location evidence="1">Cytoplasm</location>
        <location evidence="1">Cytoskeleton</location>
        <location evidence="1">Cilium axoneme</location>
    </subcellularLocation>
</comment>
<dbReference type="InterPro" id="IPR026983">
    <property type="entry name" value="DHC"/>
</dbReference>
<reference evidence="17" key="1">
    <citation type="submission" date="2025-08" db="UniProtKB">
        <authorList>
            <consortium name="RefSeq"/>
        </authorList>
    </citation>
    <scope>IDENTIFICATION</scope>
</reference>
<dbReference type="GO" id="GO:0030286">
    <property type="term" value="C:dynein complex"/>
    <property type="evidence" value="ECO:0007669"/>
    <property type="project" value="UniProtKB-KW"/>
</dbReference>
<dbReference type="InterPro" id="IPR004273">
    <property type="entry name" value="Dynein_heavy_D6_P-loop"/>
</dbReference>
<keyword evidence="16" id="KW-1185">Reference proteome</keyword>
<evidence type="ECO:0000256" key="5">
    <source>
        <dbReference type="ARBA" id="ARBA00022741"/>
    </source>
</evidence>
<keyword evidence="3" id="KW-0963">Cytoplasm</keyword>
<dbReference type="Gene3D" id="1.20.1270.280">
    <property type="match status" value="1"/>
</dbReference>
<dbReference type="GO" id="GO:0005874">
    <property type="term" value="C:microtubule"/>
    <property type="evidence" value="ECO:0007669"/>
    <property type="project" value="UniProtKB-KW"/>
</dbReference>
<dbReference type="Pfam" id="PF18199">
    <property type="entry name" value="Dynein_C"/>
    <property type="match status" value="1"/>
</dbReference>
<gene>
    <name evidence="17" type="primary">LOC105368350</name>
</gene>
<evidence type="ECO:0000259" key="15">
    <source>
        <dbReference type="Pfam" id="PF18199"/>
    </source>
</evidence>
<keyword evidence="10" id="KW-0505">Motor protein</keyword>
<dbReference type="InterPro" id="IPR041228">
    <property type="entry name" value="Dynein_C"/>
</dbReference>
<evidence type="ECO:0000256" key="12">
    <source>
        <dbReference type="ARBA" id="ARBA00023273"/>
    </source>
</evidence>
<dbReference type="GO" id="GO:0005930">
    <property type="term" value="C:axoneme"/>
    <property type="evidence" value="ECO:0007669"/>
    <property type="project" value="UniProtKB-SubCell"/>
</dbReference>